<feature type="region of interest" description="Disordered" evidence="1">
    <location>
        <begin position="1"/>
        <end position="62"/>
    </location>
</feature>
<evidence type="ECO:0000313" key="2">
    <source>
        <dbReference type="EMBL" id="JAD49819.1"/>
    </source>
</evidence>
<organism evidence="2">
    <name type="scientific">Arundo donax</name>
    <name type="common">Giant reed</name>
    <name type="synonym">Donax arundinaceus</name>
    <dbReference type="NCBI Taxonomy" id="35708"/>
    <lineage>
        <taxon>Eukaryota</taxon>
        <taxon>Viridiplantae</taxon>
        <taxon>Streptophyta</taxon>
        <taxon>Embryophyta</taxon>
        <taxon>Tracheophyta</taxon>
        <taxon>Spermatophyta</taxon>
        <taxon>Magnoliopsida</taxon>
        <taxon>Liliopsida</taxon>
        <taxon>Poales</taxon>
        <taxon>Poaceae</taxon>
        <taxon>PACMAD clade</taxon>
        <taxon>Arundinoideae</taxon>
        <taxon>Arundineae</taxon>
        <taxon>Arundo</taxon>
    </lineage>
</organism>
<sequence length="62" mass="6924">MSRPMGRWLRRRGDGSGRQGDGSGRPSALVQWRSTPTRWRSRRSRRVSGSMHPHQGCACGGC</sequence>
<dbReference type="EMBL" id="GBRH01248076">
    <property type="protein sequence ID" value="JAD49819.1"/>
    <property type="molecule type" value="Transcribed_RNA"/>
</dbReference>
<evidence type="ECO:0000256" key="1">
    <source>
        <dbReference type="SAM" id="MobiDB-lite"/>
    </source>
</evidence>
<dbReference type="AlphaFoldDB" id="A0A0A9ADU1"/>
<accession>A0A0A9ADU1</accession>
<reference evidence="2" key="1">
    <citation type="submission" date="2014-09" db="EMBL/GenBank/DDBJ databases">
        <authorList>
            <person name="Magalhaes I.L.F."/>
            <person name="Oliveira U."/>
            <person name="Santos F.R."/>
            <person name="Vidigal T.H.D.A."/>
            <person name="Brescovit A.D."/>
            <person name="Santos A.J."/>
        </authorList>
    </citation>
    <scope>NUCLEOTIDE SEQUENCE</scope>
    <source>
        <tissue evidence="2">Shoot tissue taken approximately 20 cm above the soil surface</tissue>
    </source>
</reference>
<name>A0A0A9ADU1_ARUDO</name>
<protein>
    <submittedName>
        <fullName evidence="2">Uncharacterized protein</fullName>
    </submittedName>
</protein>
<reference evidence="2" key="2">
    <citation type="journal article" date="2015" name="Data Brief">
        <title>Shoot transcriptome of the giant reed, Arundo donax.</title>
        <authorList>
            <person name="Barrero R.A."/>
            <person name="Guerrero F.D."/>
            <person name="Moolhuijzen P."/>
            <person name="Goolsby J.A."/>
            <person name="Tidwell J."/>
            <person name="Bellgard S.E."/>
            <person name="Bellgard M.I."/>
        </authorList>
    </citation>
    <scope>NUCLEOTIDE SEQUENCE</scope>
    <source>
        <tissue evidence="2">Shoot tissue taken approximately 20 cm above the soil surface</tissue>
    </source>
</reference>
<proteinExistence type="predicted"/>